<reference evidence="2 3" key="1">
    <citation type="journal article" date="2013" name="BMC Genomics">
        <title>Reconstruction of the lipid metabolism for the microalga Monoraphidium neglectum from its genome sequence reveals characteristics suitable for biofuel production.</title>
        <authorList>
            <person name="Bogen C."/>
            <person name="Al-Dilaimi A."/>
            <person name="Albersmeier A."/>
            <person name="Wichmann J."/>
            <person name="Grundmann M."/>
            <person name="Rupp O."/>
            <person name="Lauersen K.J."/>
            <person name="Blifernez-Klassen O."/>
            <person name="Kalinowski J."/>
            <person name="Goesmann A."/>
            <person name="Mussgnug J.H."/>
            <person name="Kruse O."/>
        </authorList>
    </citation>
    <scope>NUCLEOTIDE SEQUENCE [LARGE SCALE GENOMIC DNA]</scope>
    <source>
        <strain evidence="2 3">SAG 48.87</strain>
    </source>
</reference>
<dbReference type="EMBL" id="KK101943">
    <property type="protein sequence ID" value="KIY99132.1"/>
    <property type="molecule type" value="Genomic_DNA"/>
</dbReference>
<evidence type="ECO:0000256" key="1">
    <source>
        <dbReference type="SAM" id="Phobius"/>
    </source>
</evidence>
<organism evidence="2 3">
    <name type="scientific">Monoraphidium neglectum</name>
    <dbReference type="NCBI Taxonomy" id="145388"/>
    <lineage>
        <taxon>Eukaryota</taxon>
        <taxon>Viridiplantae</taxon>
        <taxon>Chlorophyta</taxon>
        <taxon>core chlorophytes</taxon>
        <taxon>Chlorophyceae</taxon>
        <taxon>CS clade</taxon>
        <taxon>Sphaeropleales</taxon>
        <taxon>Selenastraceae</taxon>
        <taxon>Monoraphidium</taxon>
    </lineage>
</organism>
<sequence length="88" mass="8433">MNPSTSSSAVASDSPARLSRPQAAALSCALGAAGAGAYHLLSTQPALPPLSDALGELAAAAGVLLGGAAACAAVAKAVLGDRFHVELH</sequence>
<evidence type="ECO:0000313" key="2">
    <source>
        <dbReference type="EMBL" id="KIY99132.1"/>
    </source>
</evidence>
<dbReference type="GeneID" id="25741703"/>
<proteinExistence type="predicted"/>
<dbReference type="AlphaFoldDB" id="A0A0D2JII6"/>
<keyword evidence="3" id="KW-1185">Reference proteome</keyword>
<feature type="non-terminal residue" evidence="2">
    <location>
        <position position="88"/>
    </location>
</feature>
<keyword evidence="1" id="KW-0472">Membrane</keyword>
<gene>
    <name evidence="2" type="ORF">MNEG_8828</name>
</gene>
<dbReference type="RefSeq" id="XP_013898152.1">
    <property type="nucleotide sequence ID" value="XM_014042698.1"/>
</dbReference>
<protein>
    <submittedName>
        <fullName evidence="2">Uncharacterized protein</fullName>
    </submittedName>
</protein>
<name>A0A0D2JII6_9CHLO</name>
<feature type="transmembrane region" description="Helical" evidence="1">
    <location>
        <begin position="53"/>
        <end position="79"/>
    </location>
</feature>
<dbReference type="Proteomes" id="UP000054498">
    <property type="component" value="Unassembled WGS sequence"/>
</dbReference>
<keyword evidence="1" id="KW-0812">Transmembrane</keyword>
<dbReference type="KEGG" id="mng:MNEG_8828"/>
<evidence type="ECO:0000313" key="3">
    <source>
        <dbReference type="Proteomes" id="UP000054498"/>
    </source>
</evidence>
<feature type="transmembrane region" description="Helical" evidence="1">
    <location>
        <begin position="23"/>
        <end position="41"/>
    </location>
</feature>
<accession>A0A0D2JII6</accession>
<keyword evidence="1" id="KW-1133">Transmembrane helix</keyword>